<keyword evidence="1" id="KW-1185">Reference proteome</keyword>
<dbReference type="Proteomes" id="UP000095287">
    <property type="component" value="Unplaced"/>
</dbReference>
<accession>A0A1I7ZRQ7</accession>
<protein>
    <submittedName>
        <fullName evidence="2">Peptidase_M14 domain-containing protein</fullName>
    </submittedName>
</protein>
<dbReference type="WBParaSite" id="L893_g2926.t1">
    <property type="protein sequence ID" value="L893_g2926.t1"/>
    <property type="gene ID" value="L893_g2926"/>
</dbReference>
<organism evidence="1 2">
    <name type="scientific">Steinernema glaseri</name>
    <dbReference type="NCBI Taxonomy" id="37863"/>
    <lineage>
        <taxon>Eukaryota</taxon>
        <taxon>Metazoa</taxon>
        <taxon>Ecdysozoa</taxon>
        <taxon>Nematoda</taxon>
        <taxon>Chromadorea</taxon>
        <taxon>Rhabditida</taxon>
        <taxon>Tylenchina</taxon>
        <taxon>Panagrolaimomorpha</taxon>
        <taxon>Strongyloidoidea</taxon>
        <taxon>Steinernematidae</taxon>
        <taxon>Steinernema</taxon>
    </lineage>
</organism>
<proteinExistence type="predicted"/>
<sequence length="55" mass="6142">MNVPVTVTKGVTRALPEDIESFVFVAQVHGNDHPLEVVQIGRHPNRTLQSFFESP</sequence>
<dbReference type="AlphaFoldDB" id="A0A1I7ZRQ7"/>
<evidence type="ECO:0000313" key="1">
    <source>
        <dbReference type="Proteomes" id="UP000095287"/>
    </source>
</evidence>
<name>A0A1I7ZRQ7_9BILA</name>
<reference evidence="2" key="1">
    <citation type="submission" date="2016-11" db="UniProtKB">
        <authorList>
            <consortium name="WormBaseParasite"/>
        </authorList>
    </citation>
    <scope>IDENTIFICATION</scope>
</reference>
<evidence type="ECO:0000313" key="2">
    <source>
        <dbReference type="WBParaSite" id="L893_g2926.t1"/>
    </source>
</evidence>